<evidence type="ECO:0000256" key="4">
    <source>
        <dbReference type="ARBA" id="ARBA00022729"/>
    </source>
</evidence>
<evidence type="ECO:0000313" key="10">
    <source>
        <dbReference type="RefSeq" id="XP_010248386.1"/>
    </source>
</evidence>
<protein>
    <submittedName>
        <fullName evidence="10">Leucine-rich repeat receptor-like serine/threonine-protein kinase BAM2</fullName>
    </submittedName>
</protein>
<keyword evidence="5" id="KW-0677">Repeat</keyword>
<dbReference type="eggNOG" id="ENOG502QQPF">
    <property type="taxonomic scope" value="Eukaryota"/>
</dbReference>
<dbReference type="AlphaFoldDB" id="A0A1U7ZB67"/>
<dbReference type="Proteomes" id="UP000189703">
    <property type="component" value="Unplaced"/>
</dbReference>
<comment type="subcellular location">
    <subcellularLocation>
        <location evidence="1">Membrane</location>
        <topology evidence="1">Single-pass membrane protein</topology>
    </subcellularLocation>
</comment>
<dbReference type="KEGG" id="nnu:104591281"/>
<accession>A0A1U7ZB67</accession>
<sequence>MLIQANSQTTNDEQFILLKLQQNWQNQPPMNSWHSSFPFCNWTGITCHDGSVTAISFYNWNITGKIPPVICNLENLNHLDLAYNYVTGEFPTFLYNCSKLIYLDLSQNYFAGLIPGDIHRLSRLTYLNLGFKPSTTSPVTSRRQLDFYQT</sequence>
<keyword evidence="9" id="KW-1185">Reference proteome</keyword>
<evidence type="ECO:0000256" key="1">
    <source>
        <dbReference type="ARBA" id="ARBA00004167"/>
    </source>
</evidence>
<dbReference type="Pfam" id="PF08263">
    <property type="entry name" value="LRRNT_2"/>
    <property type="match status" value="1"/>
</dbReference>
<dbReference type="InParanoid" id="A0A1U7ZB67"/>
<dbReference type="Gene3D" id="3.80.10.10">
    <property type="entry name" value="Ribonuclease Inhibitor"/>
    <property type="match status" value="1"/>
</dbReference>
<dbReference type="OrthoDB" id="676979at2759"/>
<proteinExistence type="predicted"/>
<organism evidence="9 10">
    <name type="scientific">Nelumbo nucifera</name>
    <name type="common">Sacred lotus</name>
    <dbReference type="NCBI Taxonomy" id="4432"/>
    <lineage>
        <taxon>Eukaryota</taxon>
        <taxon>Viridiplantae</taxon>
        <taxon>Streptophyta</taxon>
        <taxon>Embryophyta</taxon>
        <taxon>Tracheophyta</taxon>
        <taxon>Spermatophyta</taxon>
        <taxon>Magnoliopsida</taxon>
        <taxon>Proteales</taxon>
        <taxon>Nelumbonaceae</taxon>
        <taxon>Nelumbo</taxon>
    </lineage>
</organism>
<keyword evidence="3" id="KW-0812">Transmembrane</keyword>
<dbReference type="FunFam" id="3.80.10.10:FF:000129">
    <property type="entry name" value="Leucine-rich repeat receptor-like kinase"/>
    <property type="match status" value="1"/>
</dbReference>
<dbReference type="InterPro" id="IPR053211">
    <property type="entry name" value="DNA_repair-toleration"/>
</dbReference>
<evidence type="ECO:0000256" key="7">
    <source>
        <dbReference type="ARBA" id="ARBA00023136"/>
    </source>
</evidence>
<keyword evidence="4" id="KW-0732">Signal</keyword>
<dbReference type="InterPro" id="IPR013210">
    <property type="entry name" value="LRR_N_plant-typ"/>
</dbReference>
<evidence type="ECO:0000256" key="2">
    <source>
        <dbReference type="ARBA" id="ARBA00022614"/>
    </source>
</evidence>
<dbReference type="InterPro" id="IPR001611">
    <property type="entry name" value="Leu-rich_rpt"/>
</dbReference>
<keyword evidence="2" id="KW-0433">Leucine-rich repeat</keyword>
<reference evidence="10" key="1">
    <citation type="submission" date="2025-08" db="UniProtKB">
        <authorList>
            <consortium name="RefSeq"/>
        </authorList>
    </citation>
    <scope>IDENTIFICATION</scope>
</reference>
<evidence type="ECO:0000256" key="3">
    <source>
        <dbReference type="ARBA" id="ARBA00022692"/>
    </source>
</evidence>
<name>A0A1U7ZB67_NELNU</name>
<keyword evidence="6" id="KW-1133">Transmembrane helix</keyword>
<dbReference type="InterPro" id="IPR032675">
    <property type="entry name" value="LRR_dom_sf"/>
</dbReference>
<feature type="domain" description="Leucine-rich repeat-containing N-terminal plant-type" evidence="8">
    <location>
        <begin position="11"/>
        <end position="47"/>
    </location>
</feature>
<dbReference type="Pfam" id="PF13855">
    <property type="entry name" value="LRR_8"/>
    <property type="match status" value="1"/>
</dbReference>
<dbReference type="GeneID" id="104591281"/>
<keyword evidence="7" id="KW-0472">Membrane</keyword>
<evidence type="ECO:0000313" key="9">
    <source>
        <dbReference type="Proteomes" id="UP000189703"/>
    </source>
</evidence>
<dbReference type="PANTHER" id="PTHR48060:SF24">
    <property type="entry name" value="NON-SPECIFIC SERINE_THREONINE PROTEIN KINASE"/>
    <property type="match status" value="1"/>
</dbReference>
<dbReference type="PANTHER" id="PTHR48060">
    <property type="entry name" value="DNA DAMAGE-REPAIR/TOLERATION PROTEIN DRT100"/>
    <property type="match status" value="1"/>
</dbReference>
<gene>
    <name evidence="10" type="primary">LOC104591281</name>
</gene>
<evidence type="ECO:0000256" key="5">
    <source>
        <dbReference type="ARBA" id="ARBA00022737"/>
    </source>
</evidence>
<dbReference type="STRING" id="4432.A0A1U7ZB67"/>
<dbReference type="OMA" id="NWLNETI"/>
<evidence type="ECO:0000256" key="6">
    <source>
        <dbReference type="ARBA" id="ARBA00022989"/>
    </source>
</evidence>
<dbReference type="RefSeq" id="XP_010248386.1">
    <property type="nucleotide sequence ID" value="XM_010250084.2"/>
</dbReference>
<evidence type="ECO:0000259" key="8">
    <source>
        <dbReference type="Pfam" id="PF08263"/>
    </source>
</evidence>
<dbReference type="SUPFAM" id="SSF52058">
    <property type="entry name" value="L domain-like"/>
    <property type="match status" value="1"/>
</dbReference>
<dbReference type="GO" id="GO:0016020">
    <property type="term" value="C:membrane"/>
    <property type="evidence" value="ECO:0007669"/>
    <property type="project" value="UniProtKB-SubCell"/>
</dbReference>